<reference evidence="7 8" key="1">
    <citation type="submission" date="2018-08" db="EMBL/GenBank/DDBJ databases">
        <title>Genomic Encyclopedia of Type Strains, Phase IV (KMG-IV): sequencing the most valuable type-strain genomes for metagenomic binning, comparative biology and taxonomic classification.</title>
        <authorList>
            <person name="Goeker M."/>
        </authorList>
    </citation>
    <scope>NUCLEOTIDE SEQUENCE [LARGE SCALE GENOMIC DNA]</scope>
    <source>
        <strain evidence="7 8">DSM 18841</strain>
    </source>
</reference>
<comment type="subcellular location">
    <subcellularLocation>
        <location evidence="1">Cytoplasm</location>
    </subcellularLocation>
</comment>
<name>A0A3E0ICZ2_9FLAO</name>
<keyword evidence="8" id="KW-1185">Reference proteome</keyword>
<keyword evidence="4" id="KW-0175">Coiled coil</keyword>
<dbReference type="NCBIfam" id="NF008399">
    <property type="entry name" value="PRK11198.1"/>
    <property type="match status" value="1"/>
</dbReference>
<keyword evidence="2" id="KW-0963">Cytoplasm</keyword>
<dbReference type="AlphaFoldDB" id="A0A3E0ICZ2"/>
<dbReference type="Pfam" id="PF01476">
    <property type="entry name" value="LysM"/>
    <property type="match status" value="1"/>
</dbReference>
<evidence type="ECO:0000256" key="3">
    <source>
        <dbReference type="ARBA" id="ARBA00072219"/>
    </source>
</evidence>
<gene>
    <name evidence="7" type="ORF">C7448_101652</name>
</gene>
<dbReference type="SMART" id="SM00257">
    <property type="entry name" value="LysM"/>
    <property type="match status" value="1"/>
</dbReference>
<dbReference type="Proteomes" id="UP000256884">
    <property type="component" value="Unassembled WGS sequence"/>
</dbReference>
<evidence type="ECO:0000256" key="1">
    <source>
        <dbReference type="ARBA" id="ARBA00004496"/>
    </source>
</evidence>
<dbReference type="InterPro" id="IPR007055">
    <property type="entry name" value="BON_dom"/>
</dbReference>
<dbReference type="PANTHER" id="PTHR34700">
    <property type="entry name" value="POTASSIUM BINDING PROTEIN KBP"/>
    <property type="match status" value="1"/>
</dbReference>
<dbReference type="FunFam" id="3.10.350.10:FF:000001">
    <property type="entry name" value="Peptidoglycan-binding protein LysM"/>
    <property type="match status" value="1"/>
</dbReference>
<evidence type="ECO:0000259" key="6">
    <source>
        <dbReference type="PROSITE" id="PS51782"/>
    </source>
</evidence>
<feature type="domain" description="BON" evidence="5">
    <location>
        <begin position="60"/>
        <end position="130"/>
    </location>
</feature>
<accession>A0A3E0ICZ2</accession>
<comment type="caution">
    <text evidence="7">The sequence shown here is derived from an EMBL/GenBank/DDBJ whole genome shotgun (WGS) entry which is preliminary data.</text>
</comment>
<evidence type="ECO:0000313" key="7">
    <source>
        <dbReference type="EMBL" id="REH56610.1"/>
    </source>
</evidence>
<dbReference type="PROSITE" id="PS51782">
    <property type="entry name" value="LYSM"/>
    <property type="match status" value="1"/>
</dbReference>
<dbReference type="InterPro" id="IPR052196">
    <property type="entry name" value="Bact_Kbp"/>
</dbReference>
<feature type="domain" description="LysM" evidence="6">
    <location>
        <begin position="141"/>
        <end position="190"/>
    </location>
</feature>
<evidence type="ECO:0000313" key="8">
    <source>
        <dbReference type="Proteomes" id="UP000256884"/>
    </source>
</evidence>
<evidence type="ECO:0000256" key="4">
    <source>
        <dbReference type="SAM" id="Coils"/>
    </source>
</evidence>
<dbReference type="InterPro" id="IPR018392">
    <property type="entry name" value="LysM"/>
</dbReference>
<dbReference type="SUPFAM" id="SSF54106">
    <property type="entry name" value="LysM domain"/>
    <property type="match status" value="1"/>
</dbReference>
<organism evidence="7 8">
    <name type="scientific">Tenacibaculum gallaicum</name>
    <dbReference type="NCBI Taxonomy" id="561505"/>
    <lineage>
        <taxon>Bacteria</taxon>
        <taxon>Pseudomonadati</taxon>
        <taxon>Bacteroidota</taxon>
        <taxon>Flavobacteriia</taxon>
        <taxon>Flavobacteriales</taxon>
        <taxon>Flavobacteriaceae</taxon>
        <taxon>Tenacibaculum</taxon>
    </lineage>
</organism>
<dbReference type="InterPro" id="IPR036779">
    <property type="entry name" value="LysM_dom_sf"/>
</dbReference>
<dbReference type="PROSITE" id="PS50914">
    <property type="entry name" value="BON"/>
    <property type="match status" value="1"/>
</dbReference>
<dbReference type="GO" id="GO:0005737">
    <property type="term" value="C:cytoplasm"/>
    <property type="evidence" value="ECO:0007669"/>
    <property type="project" value="UniProtKB-SubCell"/>
</dbReference>
<feature type="coiled-coil region" evidence="4">
    <location>
        <begin position="61"/>
        <end position="88"/>
    </location>
</feature>
<dbReference type="PANTHER" id="PTHR34700:SF8">
    <property type="entry name" value="POTASSIUM BINDING PROTEIN KBP"/>
    <property type="match status" value="1"/>
</dbReference>
<evidence type="ECO:0000259" key="5">
    <source>
        <dbReference type="PROSITE" id="PS50914"/>
    </source>
</evidence>
<proteinExistence type="predicted"/>
<sequence>MLFLLKRILLNYLWSRIFGIKIVYWSDRKKIINKKSKKRMGIFSFIKNAGAKVFGIGKTTEEEATEKAAKLVDAVKKLELSVENLAINVDDDKATVVGEASDLATKEKVVLVVGNTEGIASVEDNMTVAEVEVIEEAAMAQFHTVVSGDSLSKIAKEFYGDAMKYPVIFEANKPMLTHPDKIYPGQVLRIPPLVD</sequence>
<dbReference type="EMBL" id="QUNS01000001">
    <property type="protein sequence ID" value="REH56610.1"/>
    <property type="molecule type" value="Genomic_DNA"/>
</dbReference>
<dbReference type="CDD" id="cd00118">
    <property type="entry name" value="LysM"/>
    <property type="match status" value="1"/>
</dbReference>
<evidence type="ECO:0000256" key="2">
    <source>
        <dbReference type="ARBA" id="ARBA00022490"/>
    </source>
</evidence>
<protein>
    <recommendedName>
        <fullName evidence="3">Potassium binding protein Kbp</fullName>
    </recommendedName>
</protein>
<dbReference type="Gene3D" id="3.10.350.10">
    <property type="entry name" value="LysM domain"/>
    <property type="match status" value="1"/>
</dbReference>